<feature type="compositionally biased region" description="Basic and acidic residues" evidence="6">
    <location>
        <begin position="1"/>
        <end position="18"/>
    </location>
</feature>
<dbReference type="GO" id="GO:0005737">
    <property type="term" value="C:cytoplasm"/>
    <property type="evidence" value="ECO:0007669"/>
    <property type="project" value="UniProtKB-SubCell"/>
</dbReference>
<evidence type="ECO:0000256" key="1">
    <source>
        <dbReference type="ARBA" id="ARBA00004496"/>
    </source>
</evidence>
<evidence type="ECO:0000313" key="11">
    <source>
        <dbReference type="Proteomes" id="UP000602087"/>
    </source>
</evidence>
<accession>A0A934IB78</accession>
<dbReference type="Proteomes" id="UP000602087">
    <property type="component" value="Unassembled WGS sequence"/>
</dbReference>
<evidence type="ECO:0000256" key="3">
    <source>
        <dbReference type="ARBA" id="ARBA00018111"/>
    </source>
</evidence>
<dbReference type="AlphaFoldDB" id="A0A934IB78"/>
<dbReference type="Pfam" id="PF21982">
    <property type="entry name" value="RecX_HTH1"/>
    <property type="match status" value="1"/>
</dbReference>
<evidence type="ECO:0000256" key="6">
    <source>
        <dbReference type="SAM" id="MobiDB-lite"/>
    </source>
</evidence>
<dbReference type="RefSeq" id="WP_198734068.1">
    <property type="nucleotide sequence ID" value="NZ_JAEINH010000008.1"/>
</dbReference>
<comment type="caution">
    <text evidence="10">The sequence shown here is derived from an EMBL/GenBank/DDBJ whole genome shotgun (WGS) entry which is preliminary data.</text>
</comment>
<keyword evidence="11" id="KW-1185">Reference proteome</keyword>
<organism evidence="10 11">
    <name type="scientific">Sanguibacter suaedae</name>
    <dbReference type="NCBI Taxonomy" id="2795737"/>
    <lineage>
        <taxon>Bacteria</taxon>
        <taxon>Bacillati</taxon>
        <taxon>Actinomycetota</taxon>
        <taxon>Actinomycetes</taxon>
        <taxon>Micrococcales</taxon>
        <taxon>Sanguibacteraceae</taxon>
        <taxon>Sanguibacter</taxon>
    </lineage>
</organism>
<sequence>MAPHEPRPTARPGEEDGRSGAPSPREPTELEQEEAARAVALRALAAAPRSRAQLEETLLRRGTDADLAARLLDRFEEVGLVDDAELAAMIVRTRFAEKKQARRAIAHELARKGIAPHLAQDALEQLDGDDEEEAAVELAASRLRRTSGLPEEVRVRRALGALGRKGYSGDVAMRAVRAALDAESSAVGVLPEP</sequence>
<evidence type="ECO:0000256" key="2">
    <source>
        <dbReference type="ARBA" id="ARBA00009695"/>
    </source>
</evidence>
<dbReference type="Pfam" id="PF21981">
    <property type="entry name" value="RecX_HTH3"/>
    <property type="match status" value="1"/>
</dbReference>
<comment type="similarity">
    <text evidence="2 5">Belongs to the RecX family.</text>
</comment>
<dbReference type="HAMAP" id="MF_01114">
    <property type="entry name" value="RecX"/>
    <property type="match status" value="1"/>
</dbReference>
<evidence type="ECO:0000259" key="8">
    <source>
        <dbReference type="Pfam" id="PF21981"/>
    </source>
</evidence>
<dbReference type="InterPro" id="IPR053924">
    <property type="entry name" value="RecX_HTH_2nd"/>
</dbReference>
<feature type="domain" description="RecX first three-helical" evidence="9">
    <location>
        <begin position="36"/>
        <end position="74"/>
    </location>
</feature>
<proteinExistence type="inferred from homology"/>
<name>A0A934IB78_9MICO</name>
<reference evidence="10" key="1">
    <citation type="submission" date="2020-12" db="EMBL/GenBank/DDBJ databases">
        <title>Sanguibacter suaedae sp. nov., isolated from Suaeda aralocaspica.</title>
        <authorList>
            <person name="Ma Q."/>
        </authorList>
    </citation>
    <scope>NUCLEOTIDE SEQUENCE</scope>
    <source>
        <strain evidence="10">YZGR15</strain>
    </source>
</reference>
<evidence type="ECO:0000259" key="7">
    <source>
        <dbReference type="Pfam" id="PF02631"/>
    </source>
</evidence>
<comment type="function">
    <text evidence="5">Modulates RecA activity.</text>
</comment>
<feature type="region of interest" description="Disordered" evidence="6">
    <location>
        <begin position="1"/>
        <end position="34"/>
    </location>
</feature>
<dbReference type="PANTHER" id="PTHR33602">
    <property type="entry name" value="REGULATORY PROTEIN RECX FAMILY PROTEIN"/>
    <property type="match status" value="1"/>
</dbReference>
<dbReference type="InterPro" id="IPR003783">
    <property type="entry name" value="Regulatory_RecX"/>
</dbReference>
<evidence type="ECO:0000256" key="5">
    <source>
        <dbReference type="HAMAP-Rule" id="MF_01114"/>
    </source>
</evidence>
<protein>
    <recommendedName>
        <fullName evidence="3 5">Regulatory protein RecX</fullName>
    </recommendedName>
</protein>
<evidence type="ECO:0000313" key="10">
    <source>
        <dbReference type="EMBL" id="MBI9115505.1"/>
    </source>
</evidence>
<dbReference type="InterPro" id="IPR053925">
    <property type="entry name" value="RecX_HTH_3rd"/>
</dbReference>
<dbReference type="PANTHER" id="PTHR33602:SF1">
    <property type="entry name" value="REGULATORY PROTEIN RECX FAMILY PROTEIN"/>
    <property type="match status" value="1"/>
</dbReference>
<evidence type="ECO:0000259" key="9">
    <source>
        <dbReference type="Pfam" id="PF21982"/>
    </source>
</evidence>
<comment type="subcellular location">
    <subcellularLocation>
        <location evidence="1 5">Cytoplasm</location>
    </subcellularLocation>
</comment>
<dbReference type="GO" id="GO:0006282">
    <property type="term" value="P:regulation of DNA repair"/>
    <property type="evidence" value="ECO:0007669"/>
    <property type="project" value="UniProtKB-UniRule"/>
</dbReference>
<keyword evidence="4 5" id="KW-0963">Cytoplasm</keyword>
<dbReference type="EMBL" id="JAEINH010000008">
    <property type="protein sequence ID" value="MBI9115505.1"/>
    <property type="molecule type" value="Genomic_DNA"/>
</dbReference>
<feature type="domain" description="RecX third three-helical" evidence="8">
    <location>
        <begin position="130"/>
        <end position="176"/>
    </location>
</feature>
<dbReference type="Pfam" id="PF02631">
    <property type="entry name" value="RecX_HTH2"/>
    <property type="match status" value="1"/>
</dbReference>
<dbReference type="InterPro" id="IPR053926">
    <property type="entry name" value="RecX_HTH_1st"/>
</dbReference>
<dbReference type="InterPro" id="IPR036388">
    <property type="entry name" value="WH-like_DNA-bd_sf"/>
</dbReference>
<evidence type="ECO:0000256" key="4">
    <source>
        <dbReference type="ARBA" id="ARBA00022490"/>
    </source>
</evidence>
<dbReference type="Gene3D" id="1.10.10.10">
    <property type="entry name" value="Winged helix-like DNA-binding domain superfamily/Winged helix DNA-binding domain"/>
    <property type="match status" value="2"/>
</dbReference>
<gene>
    <name evidence="5" type="primary">recX</name>
    <name evidence="10" type="ORF">JAV76_10830</name>
</gene>
<feature type="domain" description="RecX second three-helical" evidence="7">
    <location>
        <begin position="82"/>
        <end position="123"/>
    </location>
</feature>